<protein>
    <submittedName>
        <fullName evidence="2 3">Uncharacterized protein</fullName>
    </submittedName>
</protein>
<accession>A0A0C4FC49</accession>
<feature type="region of interest" description="Disordered" evidence="1">
    <location>
        <begin position="1"/>
        <end position="84"/>
    </location>
</feature>
<feature type="compositionally biased region" description="Polar residues" evidence="1">
    <location>
        <begin position="11"/>
        <end position="27"/>
    </location>
</feature>
<dbReference type="EnsemblFungi" id="PTTG_10801-t43_1">
    <property type="protein sequence ID" value="PTTG_10801-t43_1-p1"/>
    <property type="gene ID" value="PTTG_10801"/>
</dbReference>
<sequence>PRKPEQHQSHGRQSQSTTPQGRSTCNHNPRRKSSATASQRRAGLAAPVAVPIVPPMAPEQQQGSLPNPAGAPAKGPKVGVPENFDGTRGAKAEFYVTLWSSVHC</sequence>
<dbReference type="EMBL" id="ADAS02008718">
    <property type="protein sequence ID" value="OAV84986.1"/>
    <property type="molecule type" value="Genomic_DNA"/>
</dbReference>
<keyword evidence="4" id="KW-1185">Reference proteome</keyword>
<proteinExistence type="predicted"/>
<reference evidence="2" key="1">
    <citation type="submission" date="2009-11" db="EMBL/GenBank/DDBJ databases">
        <authorList>
            <consortium name="The Broad Institute Genome Sequencing Platform"/>
            <person name="Ward D."/>
            <person name="Feldgarden M."/>
            <person name="Earl A."/>
            <person name="Young S.K."/>
            <person name="Zeng Q."/>
            <person name="Koehrsen M."/>
            <person name="Alvarado L."/>
            <person name="Berlin A."/>
            <person name="Bochicchio J."/>
            <person name="Borenstein D."/>
            <person name="Chapman S.B."/>
            <person name="Chen Z."/>
            <person name="Engels R."/>
            <person name="Freedman E."/>
            <person name="Gellesch M."/>
            <person name="Goldberg J."/>
            <person name="Griggs A."/>
            <person name="Gujja S."/>
            <person name="Heilman E."/>
            <person name="Heiman D."/>
            <person name="Hepburn T."/>
            <person name="Howarth C."/>
            <person name="Jen D."/>
            <person name="Larson L."/>
            <person name="Lewis B."/>
            <person name="Mehta T."/>
            <person name="Park D."/>
            <person name="Pearson M."/>
            <person name="Roberts A."/>
            <person name="Saif S."/>
            <person name="Shea T."/>
            <person name="Shenoy N."/>
            <person name="Sisk P."/>
            <person name="Stolte C."/>
            <person name="Sykes S."/>
            <person name="Thomson T."/>
            <person name="Walk T."/>
            <person name="White J."/>
            <person name="Yandava C."/>
            <person name="Izard J."/>
            <person name="Baranova O.V."/>
            <person name="Blanton J.M."/>
            <person name="Tanner A.C."/>
            <person name="Dewhirst F.E."/>
            <person name="Haas B."/>
            <person name="Nusbaum C."/>
            <person name="Birren B."/>
        </authorList>
    </citation>
    <scope>NUCLEOTIDE SEQUENCE [LARGE SCALE GENOMIC DNA]</scope>
    <source>
        <strain evidence="2">1-1 BBBD Race 1</strain>
    </source>
</reference>
<name>A0A0C4FC49_PUCT1</name>
<evidence type="ECO:0000313" key="2">
    <source>
        <dbReference type="EMBL" id="OAV84986.1"/>
    </source>
</evidence>
<reference evidence="3 4" key="3">
    <citation type="journal article" date="2017" name="G3 (Bethesda)">
        <title>Comparative analysis highlights variable genome content of wheat rusts and divergence of the mating loci.</title>
        <authorList>
            <person name="Cuomo C.A."/>
            <person name="Bakkeren G."/>
            <person name="Khalil H.B."/>
            <person name="Panwar V."/>
            <person name="Joly D."/>
            <person name="Linning R."/>
            <person name="Sakthikumar S."/>
            <person name="Song X."/>
            <person name="Adiconis X."/>
            <person name="Fan L."/>
            <person name="Goldberg J.M."/>
            <person name="Levin J.Z."/>
            <person name="Young S."/>
            <person name="Zeng Q."/>
            <person name="Anikster Y."/>
            <person name="Bruce M."/>
            <person name="Wang M."/>
            <person name="Yin C."/>
            <person name="McCallum B."/>
            <person name="Szabo L.J."/>
            <person name="Hulbert S."/>
            <person name="Chen X."/>
            <person name="Fellers J.P."/>
        </authorList>
    </citation>
    <scope>NUCLEOTIDE SEQUENCE</scope>
    <source>
        <strain evidence="3">isolate 1-1 / race 1 (BBBD)</strain>
        <strain evidence="4">Isolate 1-1 / race 1 (BBBD)</strain>
    </source>
</reference>
<feature type="compositionally biased region" description="Low complexity" evidence="1">
    <location>
        <begin position="68"/>
        <end position="81"/>
    </location>
</feature>
<feature type="compositionally biased region" description="Low complexity" evidence="1">
    <location>
        <begin position="42"/>
        <end position="51"/>
    </location>
</feature>
<evidence type="ECO:0000313" key="4">
    <source>
        <dbReference type="Proteomes" id="UP000005240"/>
    </source>
</evidence>
<evidence type="ECO:0000313" key="3">
    <source>
        <dbReference type="EnsemblFungi" id="PTTG_10801-t43_1-p1"/>
    </source>
</evidence>
<organism evidence="3 4">
    <name type="scientific">Puccinia triticina (isolate 1-1 / race 1 (BBBD))</name>
    <name type="common">Brown leaf rust fungus</name>
    <dbReference type="NCBI Taxonomy" id="630390"/>
    <lineage>
        <taxon>Eukaryota</taxon>
        <taxon>Fungi</taxon>
        <taxon>Dikarya</taxon>
        <taxon>Basidiomycota</taxon>
        <taxon>Pucciniomycotina</taxon>
        <taxon>Pucciniomycetes</taxon>
        <taxon>Pucciniales</taxon>
        <taxon>Pucciniaceae</taxon>
        <taxon>Puccinia</taxon>
    </lineage>
</organism>
<reference evidence="2" key="2">
    <citation type="submission" date="2016-05" db="EMBL/GenBank/DDBJ databases">
        <title>Comparative analysis highlights variable genome content of wheat rusts and divergence of the mating loci.</title>
        <authorList>
            <person name="Cuomo C.A."/>
            <person name="Bakkeren G."/>
            <person name="Szabo L."/>
            <person name="Khalil H."/>
            <person name="Joly D."/>
            <person name="Goldberg J."/>
            <person name="Young S."/>
            <person name="Zeng Q."/>
            <person name="Fellers J."/>
        </authorList>
    </citation>
    <scope>NUCLEOTIDE SEQUENCE [LARGE SCALE GENOMIC DNA]</scope>
    <source>
        <strain evidence="2">1-1 BBBD Race 1</strain>
    </source>
</reference>
<dbReference type="Proteomes" id="UP000005240">
    <property type="component" value="Unassembled WGS sequence"/>
</dbReference>
<evidence type="ECO:0000256" key="1">
    <source>
        <dbReference type="SAM" id="MobiDB-lite"/>
    </source>
</evidence>
<dbReference type="VEuPathDB" id="FungiDB:PTTG_10801"/>
<reference evidence="3" key="4">
    <citation type="submission" date="2025-05" db="UniProtKB">
        <authorList>
            <consortium name="EnsemblFungi"/>
        </authorList>
    </citation>
    <scope>IDENTIFICATION</scope>
    <source>
        <strain evidence="3">isolate 1-1 / race 1 (BBBD)</strain>
    </source>
</reference>
<dbReference type="AlphaFoldDB" id="A0A0C4FC49"/>
<gene>
    <name evidence="2" type="ORF">PTTG_10801</name>
</gene>